<evidence type="ECO:0000256" key="4">
    <source>
        <dbReference type="ARBA" id="ARBA00022553"/>
    </source>
</evidence>
<dbReference type="GO" id="GO:0046983">
    <property type="term" value="F:protein dimerization activity"/>
    <property type="evidence" value="ECO:0007669"/>
    <property type="project" value="InterPro"/>
</dbReference>
<evidence type="ECO:0000313" key="17">
    <source>
        <dbReference type="Proteomes" id="UP000481043"/>
    </source>
</evidence>
<keyword evidence="10 14" id="KW-1133">Transmembrane helix</keyword>
<dbReference type="InterPro" id="IPR011712">
    <property type="entry name" value="Sig_transdc_His_kin_sub3_dim/P"/>
</dbReference>
<dbReference type="SMART" id="SM00387">
    <property type="entry name" value="HATPase_c"/>
    <property type="match status" value="1"/>
</dbReference>
<feature type="transmembrane region" description="Helical" evidence="14">
    <location>
        <begin position="48"/>
        <end position="70"/>
    </location>
</feature>
<keyword evidence="11 13" id="KW-0902">Two-component regulatory system</keyword>
<evidence type="ECO:0000256" key="14">
    <source>
        <dbReference type="SAM" id="Phobius"/>
    </source>
</evidence>
<dbReference type="InterPro" id="IPR005467">
    <property type="entry name" value="His_kinase_dom"/>
</dbReference>
<dbReference type="InterPro" id="IPR017202">
    <property type="entry name" value="LiaS/VraS"/>
</dbReference>
<reference evidence="16 17" key="1">
    <citation type="submission" date="2020-02" db="EMBL/GenBank/DDBJ databases">
        <title>Bacillus aquiflavi sp. nov., isolated from yellow water of strong flavor Chinese baijiu in Yibin region of China.</title>
        <authorList>
            <person name="Xie J."/>
        </authorList>
    </citation>
    <scope>NUCLEOTIDE SEQUENCE [LARGE SCALE GENOMIC DNA]</scope>
    <source>
        <strain evidence="16 17">SA4</strain>
    </source>
</reference>
<evidence type="ECO:0000256" key="9">
    <source>
        <dbReference type="ARBA" id="ARBA00022840"/>
    </source>
</evidence>
<dbReference type="CDD" id="cd16917">
    <property type="entry name" value="HATPase_UhpB-NarQ-NarX-like"/>
    <property type="match status" value="1"/>
</dbReference>
<dbReference type="EC" id="2.7.13.3" evidence="13"/>
<dbReference type="AlphaFoldDB" id="A0A6M0QBI4"/>
<keyword evidence="12 13" id="KW-0472">Membrane</keyword>
<evidence type="ECO:0000256" key="5">
    <source>
        <dbReference type="ARBA" id="ARBA00022679"/>
    </source>
</evidence>
<keyword evidence="7 13" id="KW-0547">Nucleotide-binding</keyword>
<comment type="catalytic activity">
    <reaction evidence="1 13">
        <text>ATP + protein L-histidine = ADP + protein N-phospho-L-histidine.</text>
        <dbReference type="EC" id="2.7.13.3"/>
    </reaction>
</comment>
<dbReference type="Gene3D" id="3.30.565.10">
    <property type="entry name" value="Histidine kinase-like ATPase, C-terminal domain"/>
    <property type="match status" value="1"/>
</dbReference>
<keyword evidence="17" id="KW-1185">Reference proteome</keyword>
<evidence type="ECO:0000256" key="13">
    <source>
        <dbReference type="PIRNR" id="PIRNR037431"/>
    </source>
</evidence>
<dbReference type="Proteomes" id="UP000481043">
    <property type="component" value="Unassembled WGS sequence"/>
</dbReference>
<keyword evidence="4" id="KW-0597">Phosphoprotein</keyword>
<name>A0A6M0QBI4_9BACI</name>
<dbReference type="Pfam" id="PF07730">
    <property type="entry name" value="HisKA_3"/>
    <property type="match status" value="1"/>
</dbReference>
<dbReference type="PIRSF" id="PIRSF037431">
    <property type="entry name" value="STHK_LiaS"/>
    <property type="match status" value="1"/>
</dbReference>
<dbReference type="PROSITE" id="PS50109">
    <property type="entry name" value="HIS_KIN"/>
    <property type="match status" value="1"/>
</dbReference>
<dbReference type="PANTHER" id="PTHR24421">
    <property type="entry name" value="NITRATE/NITRITE SENSOR PROTEIN NARX-RELATED"/>
    <property type="match status" value="1"/>
</dbReference>
<dbReference type="GO" id="GO:0005886">
    <property type="term" value="C:plasma membrane"/>
    <property type="evidence" value="ECO:0007669"/>
    <property type="project" value="UniProtKB-SubCell"/>
</dbReference>
<keyword evidence="3 13" id="KW-1003">Cell membrane</keyword>
<dbReference type="InterPro" id="IPR050482">
    <property type="entry name" value="Sensor_HK_TwoCompSys"/>
</dbReference>
<dbReference type="RefSeq" id="WP_163181474.1">
    <property type="nucleotide sequence ID" value="NZ_JAAIWM010000008.1"/>
</dbReference>
<sequence>MSILQKHILIGIFVTFITTILVLITTFITFPLQNWSELSKVHLFGIPYWVLVSTVGLGVGLISGISYALFWREKLQHIYRQIDELLRGQKITRLDSESIEEVNAIQQQLFDLEVKFKKQAEASQRLATERANEREQSLQEVVVQERNRLARELHDSVSQQLFGASMLISAINVTNSSLEDSEKKQLMMVENMINQSQMDLRALLLHLRPAALKGKTLKAGVEELLKELTNKVPMTIESKIESFDIDKGVEDQLFRILQEAVSNALRHAKANLLNVMLIERDDHVILRVVDDGIGFKVEEEKTSTYGLRNMHERALEVGGTLKIISIENQGTRLEVKVPYIKKGLSDND</sequence>
<evidence type="ECO:0000259" key="15">
    <source>
        <dbReference type="PROSITE" id="PS50109"/>
    </source>
</evidence>
<evidence type="ECO:0000256" key="7">
    <source>
        <dbReference type="ARBA" id="ARBA00022741"/>
    </source>
</evidence>
<comment type="subcellular location">
    <subcellularLocation>
        <location evidence="2 13">Cell membrane</location>
        <topology evidence="2 13">Multi-pass membrane protein</topology>
    </subcellularLocation>
</comment>
<evidence type="ECO:0000256" key="1">
    <source>
        <dbReference type="ARBA" id="ARBA00000085"/>
    </source>
</evidence>
<dbReference type="GO" id="GO:0000155">
    <property type="term" value="F:phosphorelay sensor kinase activity"/>
    <property type="evidence" value="ECO:0007669"/>
    <property type="project" value="UniProtKB-UniRule"/>
</dbReference>
<keyword evidence="5 13" id="KW-0808">Transferase</keyword>
<dbReference type="EMBL" id="JAAIWM010000008">
    <property type="protein sequence ID" value="NEY73692.1"/>
    <property type="molecule type" value="Genomic_DNA"/>
</dbReference>
<evidence type="ECO:0000256" key="8">
    <source>
        <dbReference type="ARBA" id="ARBA00022777"/>
    </source>
</evidence>
<dbReference type="SUPFAM" id="SSF55874">
    <property type="entry name" value="ATPase domain of HSP90 chaperone/DNA topoisomerase II/histidine kinase"/>
    <property type="match status" value="1"/>
</dbReference>
<keyword evidence="8 13" id="KW-0418">Kinase</keyword>
<evidence type="ECO:0000313" key="16">
    <source>
        <dbReference type="EMBL" id="NEY73692.1"/>
    </source>
</evidence>
<protein>
    <recommendedName>
        <fullName evidence="13">Sensor histidine kinase</fullName>
        <ecNumber evidence="13">2.7.13.3</ecNumber>
    </recommendedName>
</protein>
<dbReference type="Pfam" id="PF02518">
    <property type="entry name" value="HATPase_c"/>
    <property type="match status" value="1"/>
</dbReference>
<comment type="caution">
    <text evidence="16">The sequence shown here is derived from an EMBL/GenBank/DDBJ whole genome shotgun (WGS) entry which is preliminary data.</text>
</comment>
<evidence type="ECO:0000256" key="11">
    <source>
        <dbReference type="ARBA" id="ARBA00023012"/>
    </source>
</evidence>
<evidence type="ECO:0000256" key="2">
    <source>
        <dbReference type="ARBA" id="ARBA00004651"/>
    </source>
</evidence>
<dbReference type="GO" id="GO:0005524">
    <property type="term" value="F:ATP binding"/>
    <property type="evidence" value="ECO:0007669"/>
    <property type="project" value="UniProtKB-UniRule"/>
</dbReference>
<dbReference type="Gene3D" id="1.20.5.1930">
    <property type="match status" value="1"/>
</dbReference>
<dbReference type="PANTHER" id="PTHR24421:SF37">
    <property type="entry name" value="SENSOR HISTIDINE KINASE NARS"/>
    <property type="match status" value="1"/>
</dbReference>
<evidence type="ECO:0000256" key="10">
    <source>
        <dbReference type="ARBA" id="ARBA00022989"/>
    </source>
</evidence>
<organism evidence="16 17">
    <name type="scientific">Bacillus mesophilus</name>
    <dbReference type="NCBI Taxonomy" id="1808955"/>
    <lineage>
        <taxon>Bacteria</taxon>
        <taxon>Bacillati</taxon>
        <taxon>Bacillota</taxon>
        <taxon>Bacilli</taxon>
        <taxon>Bacillales</taxon>
        <taxon>Bacillaceae</taxon>
        <taxon>Bacillus</taxon>
    </lineage>
</organism>
<evidence type="ECO:0000256" key="3">
    <source>
        <dbReference type="ARBA" id="ARBA00022475"/>
    </source>
</evidence>
<dbReference type="InterPro" id="IPR003594">
    <property type="entry name" value="HATPase_dom"/>
</dbReference>
<keyword evidence="6 14" id="KW-0812">Transmembrane</keyword>
<feature type="domain" description="Histidine kinase" evidence="15">
    <location>
        <begin position="148"/>
        <end position="341"/>
    </location>
</feature>
<keyword evidence="9 13" id="KW-0067">ATP-binding</keyword>
<gene>
    <name evidence="16" type="ORF">G4D63_18410</name>
</gene>
<accession>A0A6M0QBI4</accession>
<proteinExistence type="predicted"/>
<evidence type="ECO:0000256" key="12">
    <source>
        <dbReference type="ARBA" id="ARBA00023136"/>
    </source>
</evidence>
<dbReference type="InterPro" id="IPR036890">
    <property type="entry name" value="HATPase_C_sf"/>
</dbReference>
<evidence type="ECO:0000256" key="6">
    <source>
        <dbReference type="ARBA" id="ARBA00022692"/>
    </source>
</evidence>
<feature type="transmembrane region" description="Helical" evidence="14">
    <location>
        <begin position="7"/>
        <end position="28"/>
    </location>
</feature>